<comment type="caution">
    <text evidence="2">The sequence shown here is derived from an EMBL/GenBank/DDBJ whole genome shotgun (WGS) entry which is preliminary data.</text>
</comment>
<evidence type="ECO:0000256" key="1">
    <source>
        <dbReference type="SAM" id="MobiDB-lite"/>
    </source>
</evidence>
<sequence>MSASPTQATSAEALDLVFWDPSGYRWNGPGDWNQWRYIPDGLGGEIGVRFGVSAGFGTFDWNLGGVAPHGSVKDGTGTSSFGKNEQANMASASVNAIRMQANKQFTGARNNFTVEFDFTRYKGSKVGGKDGVAGANTLIGVSDIYAGLTYARTTVTITGTLENGSAVSPAGWKLYNGGVAPNTAGGNQPSAQLSLANGVLQGTNRPAPGGQANSIDTVMGLVRLDAAGCKTLRLSYDLYPMPGSFGPRIDNSGLYVASAFPRKPVEPPKAAEPPKAVEPPKAAEPSTPAKPVPPTVVIKDPGKPGTTTSYTYTVKNPDGSIAGKGCFTYETPADGGPPKLVAFYYHDNVVGTINQSNVQTFYFDPEGDDKRFTFVTGTPAKGICSLTADTTLPAQLTGIGGEGPQSYLGKTIEFPKLATGTTTTDESTSIPAVDLVVVIDSSVSMKDEANALSEAVTAAIEVAKTKCPSDLRVTYLGIEGTFKNTRFDTTVKTYLTTTAKADEAALRGRKKGTVEGGGAQEDGARAIEDVVAHYDWRPSAKRAVFFLGDEAFEGGGADIDKEDIAAANRAVDAAKKGDVRVHTYLGTSGAKEKQRKALEEEFARVASETGGKAFTSKDALNGFQALLEKVICGSKTSTTTTTEFCCCQEYVEQPEAKP</sequence>
<organism evidence="2 3">
    <name type="scientific">Polyangium sorediatum</name>
    <dbReference type="NCBI Taxonomy" id="889274"/>
    <lineage>
        <taxon>Bacteria</taxon>
        <taxon>Pseudomonadati</taxon>
        <taxon>Myxococcota</taxon>
        <taxon>Polyangia</taxon>
        <taxon>Polyangiales</taxon>
        <taxon>Polyangiaceae</taxon>
        <taxon>Polyangium</taxon>
    </lineage>
</organism>
<proteinExistence type="predicted"/>
<dbReference type="InterPro" id="IPR036465">
    <property type="entry name" value="vWFA_dom_sf"/>
</dbReference>
<evidence type="ECO:0000313" key="3">
    <source>
        <dbReference type="Proteomes" id="UP001160301"/>
    </source>
</evidence>
<name>A0ABT6P7P4_9BACT</name>
<accession>A0ABT6P7P4</accession>
<dbReference type="SUPFAM" id="SSF53300">
    <property type="entry name" value="vWA-like"/>
    <property type="match status" value="1"/>
</dbReference>
<reference evidence="2 3" key="1">
    <citation type="submission" date="2023-04" db="EMBL/GenBank/DDBJ databases">
        <title>The genome sequence of Polyangium sorediatum DSM14670.</title>
        <authorList>
            <person name="Zhang X."/>
        </authorList>
    </citation>
    <scope>NUCLEOTIDE SEQUENCE [LARGE SCALE GENOMIC DNA]</scope>
    <source>
        <strain evidence="2 3">DSM 14670</strain>
    </source>
</reference>
<keyword evidence="3" id="KW-1185">Reference proteome</keyword>
<dbReference type="EMBL" id="JARZHI010000075">
    <property type="protein sequence ID" value="MDI1436190.1"/>
    <property type="molecule type" value="Genomic_DNA"/>
</dbReference>
<dbReference type="RefSeq" id="WP_136972506.1">
    <property type="nucleotide sequence ID" value="NZ_JARZHI010000075.1"/>
</dbReference>
<evidence type="ECO:0000313" key="2">
    <source>
        <dbReference type="EMBL" id="MDI1436190.1"/>
    </source>
</evidence>
<evidence type="ECO:0008006" key="4">
    <source>
        <dbReference type="Google" id="ProtNLM"/>
    </source>
</evidence>
<feature type="region of interest" description="Disordered" evidence="1">
    <location>
        <begin position="265"/>
        <end position="304"/>
    </location>
</feature>
<protein>
    <recommendedName>
        <fullName evidence="4">VWFA domain-containing protein</fullName>
    </recommendedName>
</protein>
<gene>
    <name evidence="2" type="ORF">QHF89_42190</name>
</gene>
<dbReference type="Proteomes" id="UP001160301">
    <property type="component" value="Unassembled WGS sequence"/>
</dbReference>
<dbReference type="Gene3D" id="3.40.50.410">
    <property type="entry name" value="von Willebrand factor, type A domain"/>
    <property type="match status" value="1"/>
</dbReference>